<organism evidence="1 2">
    <name type="scientific">Potamilus streckersoni</name>
    <dbReference type="NCBI Taxonomy" id="2493646"/>
    <lineage>
        <taxon>Eukaryota</taxon>
        <taxon>Metazoa</taxon>
        <taxon>Spiralia</taxon>
        <taxon>Lophotrochozoa</taxon>
        <taxon>Mollusca</taxon>
        <taxon>Bivalvia</taxon>
        <taxon>Autobranchia</taxon>
        <taxon>Heteroconchia</taxon>
        <taxon>Palaeoheterodonta</taxon>
        <taxon>Unionida</taxon>
        <taxon>Unionoidea</taxon>
        <taxon>Unionidae</taxon>
        <taxon>Ambleminae</taxon>
        <taxon>Lampsilini</taxon>
        <taxon>Potamilus</taxon>
    </lineage>
</organism>
<gene>
    <name evidence="1" type="ORF">CHS0354_007507</name>
</gene>
<dbReference type="EMBL" id="JAEAOA010000514">
    <property type="protein sequence ID" value="KAK3605425.1"/>
    <property type="molecule type" value="Genomic_DNA"/>
</dbReference>
<reference evidence="1" key="3">
    <citation type="submission" date="2023-05" db="EMBL/GenBank/DDBJ databases">
        <authorList>
            <person name="Smith C.H."/>
        </authorList>
    </citation>
    <scope>NUCLEOTIDE SEQUENCE</scope>
    <source>
        <strain evidence="1">CHS0354</strain>
        <tissue evidence="1">Mantle</tissue>
    </source>
</reference>
<protein>
    <submittedName>
        <fullName evidence="1">Uncharacterized protein</fullName>
    </submittedName>
</protein>
<proteinExistence type="predicted"/>
<dbReference type="AlphaFoldDB" id="A0AAE0T8X0"/>
<name>A0AAE0T8X0_9BIVA</name>
<evidence type="ECO:0000313" key="1">
    <source>
        <dbReference type="EMBL" id="KAK3605425.1"/>
    </source>
</evidence>
<sequence length="100" mass="11856">MQELCLLTSEIIIANMFYVNSFCQSFNSFKHLEDLFTKKEFSFGTIFLFYGYLSELFERFSLARDQTELLEIWFNKTCVLLRFDRSGSARCLSCRNVQTI</sequence>
<evidence type="ECO:0000313" key="2">
    <source>
        <dbReference type="Proteomes" id="UP001195483"/>
    </source>
</evidence>
<keyword evidence="2" id="KW-1185">Reference proteome</keyword>
<reference evidence="1" key="2">
    <citation type="journal article" date="2021" name="Genome Biol. Evol.">
        <title>Developing a high-quality reference genome for a parasitic bivalve with doubly uniparental inheritance (Bivalvia: Unionida).</title>
        <authorList>
            <person name="Smith C.H."/>
        </authorList>
    </citation>
    <scope>NUCLEOTIDE SEQUENCE</scope>
    <source>
        <strain evidence="1">CHS0354</strain>
        <tissue evidence="1">Mantle</tissue>
    </source>
</reference>
<accession>A0AAE0T8X0</accession>
<dbReference type="Proteomes" id="UP001195483">
    <property type="component" value="Unassembled WGS sequence"/>
</dbReference>
<comment type="caution">
    <text evidence="1">The sequence shown here is derived from an EMBL/GenBank/DDBJ whole genome shotgun (WGS) entry which is preliminary data.</text>
</comment>
<reference evidence="1" key="1">
    <citation type="journal article" date="2021" name="Genome Biol. Evol.">
        <title>A High-Quality Reference Genome for a Parasitic Bivalve with Doubly Uniparental Inheritance (Bivalvia: Unionida).</title>
        <authorList>
            <person name="Smith C.H."/>
        </authorList>
    </citation>
    <scope>NUCLEOTIDE SEQUENCE</scope>
    <source>
        <strain evidence="1">CHS0354</strain>
    </source>
</reference>